<evidence type="ECO:0000256" key="10">
    <source>
        <dbReference type="SAM" id="Phobius"/>
    </source>
</evidence>
<dbReference type="PROSITE" id="PS50929">
    <property type="entry name" value="ABC_TM1F"/>
    <property type="match status" value="1"/>
</dbReference>
<dbReference type="InterPro" id="IPR003439">
    <property type="entry name" value="ABC_transporter-like_ATP-bd"/>
</dbReference>
<dbReference type="PROSITE" id="PS50893">
    <property type="entry name" value="ABC_TRANSPORTER_2"/>
    <property type="match status" value="1"/>
</dbReference>
<accession>A0A420WA33</accession>
<dbReference type="InterPro" id="IPR003593">
    <property type="entry name" value="AAA+_ATPase"/>
</dbReference>
<dbReference type="InterPro" id="IPR010128">
    <property type="entry name" value="ATPase_T1SS_PrtD-like"/>
</dbReference>
<keyword evidence="8 10" id="KW-0472">Membrane</keyword>
<dbReference type="GO" id="GO:0034040">
    <property type="term" value="F:ATPase-coupled lipid transmembrane transporter activity"/>
    <property type="evidence" value="ECO:0007669"/>
    <property type="project" value="TreeGrafter"/>
</dbReference>
<dbReference type="InterPro" id="IPR047957">
    <property type="entry name" value="ABC_AprD-like_6TM"/>
</dbReference>
<dbReference type="Pfam" id="PF00664">
    <property type="entry name" value="ABC_membrane"/>
    <property type="match status" value="1"/>
</dbReference>
<evidence type="ECO:0000256" key="2">
    <source>
        <dbReference type="ARBA" id="ARBA00022448"/>
    </source>
</evidence>
<keyword evidence="2" id="KW-0813">Transport</keyword>
<dbReference type="InterPro" id="IPR036640">
    <property type="entry name" value="ABC1_TM_sf"/>
</dbReference>
<feature type="transmembrane region" description="Helical" evidence="10">
    <location>
        <begin position="244"/>
        <end position="262"/>
    </location>
</feature>
<dbReference type="PANTHER" id="PTHR24221">
    <property type="entry name" value="ATP-BINDING CASSETTE SUB-FAMILY B"/>
    <property type="match status" value="1"/>
</dbReference>
<evidence type="ECO:0000256" key="1">
    <source>
        <dbReference type="ARBA" id="ARBA00004651"/>
    </source>
</evidence>
<dbReference type="GO" id="GO:0016887">
    <property type="term" value="F:ATP hydrolysis activity"/>
    <property type="evidence" value="ECO:0007669"/>
    <property type="project" value="InterPro"/>
</dbReference>
<feature type="transmembrane region" description="Helical" evidence="10">
    <location>
        <begin position="21"/>
        <end position="44"/>
    </location>
</feature>
<comment type="subcellular location">
    <subcellularLocation>
        <location evidence="1">Cell membrane</location>
        <topology evidence="1">Multi-pass membrane protein</topology>
    </subcellularLocation>
</comment>
<sequence length="598" mass="64249">MQTARTEAGAAIQQCRSMLMATAVFSFFVNLLQLVAPLFMLQVYDRVLQSRSKETLVALVVIAIVMLIVMGGLEAIRSRVLVRMGARMDRLMGGRLLQALLEITNRSGRGQEGQVLRDLETLRGFMTTSGIFALFDAPWVPVFIFVMFLFHPMIGAVGVIGAIILFSLALATELRTRDPLRLASMYASRANDFAETSRRNAEVVQSLGMIGGVRRKWQGMHDAALSLQSIASDRAGSITGASRAFRFGLQVAILAVGAYYVLLNQVTPGVMIAGSIIMGRALAPVEQAIGVWRQFIQSRSAYGRIKDLLAKAPPKPPAMPLPAPKGKLMVDKVVFGHPGGKPILKGVSFGLEPGESLGIIGPSAAGKSTLARILAGAWLPVAGTVRLDGVDLATWDREDAGQYVGYLPQDVELFGGTVKENIARFQEAEPEQIIEAARKADVHDMVLQLPKGYETEIGESGSSLSGGQRQRLGLARALFGNPRFLVLDEPNSNLDSDGEEALRQTLVQLKQQGVTVVVVAHRPSILSVVDKVLFLRDGLPEMFGPRADVLARLTRPVGGTATAPVSNRAAARPRIAATDQKTDAPGGDEPAQPASDSK</sequence>
<organism evidence="13 14">
    <name type="scientific">Oceanibaculum indicum</name>
    <dbReference type="NCBI Taxonomy" id="526216"/>
    <lineage>
        <taxon>Bacteria</taxon>
        <taxon>Pseudomonadati</taxon>
        <taxon>Pseudomonadota</taxon>
        <taxon>Alphaproteobacteria</taxon>
        <taxon>Rhodospirillales</taxon>
        <taxon>Oceanibaculaceae</taxon>
        <taxon>Oceanibaculum</taxon>
    </lineage>
</organism>
<keyword evidence="3" id="KW-1003">Cell membrane</keyword>
<reference evidence="13 14" key="1">
    <citation type="submission" date="2018-10" db="EMBL/GenBank/DDBJ databases">
        <title>Comparative analysis of microorganisms from saline springs in Andes Mountain Range, Colombia.</title>
        <authorList>
            <person name="Rubin E."/>
        </authorList>
    </citation>
    <scope>NUCLEOTIDE SEQUENCE [LARGE SCALE GENOMIC DNA]</scope>
    <source>
        <strain evidence="13 14">USBA 36</strain>
    </source>
</reference>
<keyword evidence="6 13" id="KW-0067">ATP-binding</keyword>
<feature type="transmembrane region" description="Helical" evidence="10">
    <location>
        <begin position="153"/>
        <end position="171"/>
    </location>
</feature>
<evidence type="ECO:0000256" key="7">
    <source>
        <dbReference type="ARBA" id="ARBA00022989"/>
    </source>
</evidence>
<feature type="transmembrane region" description="Helical" evidence="10">
    <location>
        <begin position="56"/>
        <end position="76"/>
    </location>
</feature>
<proteinExistence type="predicted"/>
<dbReference type="SMART" id="SM00382">
    <property type="entry name" value="AAA"/>
    <property type="match status" value="1"/>
</dbReference>
<evidence type="ECO:0000313" key="14">
    <source>
        <dbReference type="Proteomes" id="UP000277424"/>
    </source>
</evidence>
<dbReference type="RefSeq" id="WP_121222021.1">
    <property type="nucleotide sequence ID" value="NZ_RBIG01000005.1"/>
</dbReference>
<dbReference type="InterPro" id="IPR017871">
    <property type="entry name" value="ABC_transporter-like_CS"/>
</dbReference>
<feature type="domain" description="ABC transmembrane type-1" evidence="12">
    <location>
        <begin position="21"/>
        <end position="297"/>
    </location>
</feature>
<dbReference type="InterPro" id="IPR039421">
    <property type="entry name" value="Type_1_exporter"/>
</dbReference>
<feature type="region of interest" description="Disordered" evidence="9">
    <location>
        <begin position="558"/>
        <end position="598"/>
    </location>
</feature>
<comment type="caution">
    <text evidence="13">The sequence shown here is derived from an EMBL/GenBank/DDBJ whole genome shotgun (WGS) entry which is preliminary data.</text>
</comment>
<keyword evidence="5" id="KW-0547">Nucleotide-binding</keyword>
<evidence type="ECO:0000256" key="5">
    <source>
        <dbReference type="ARBA" id="ARBA00022741"/>
    </source>
</evidence>
<dbReference type="Proteomes" id="UP000277424">
    <property type="component" value="Unassembled WGS sequence"/>
</dbReference>
<dbReference type="GO" id="GO:0140359">
    <property type="term" value="F:ABC-type transporter activity"/>
    <property type="evidence" value="ECO:0007669"/>
    <property type="project" value="InterPro"/>
</dbReference>
<dbReference type="SUPFAM" id="SSF90123">
    <property type="entry name" value="ABC transporter transmembrane region"/>
    <property type="match status" value="1"/>
</dbReference>
<dbReference type="NCBIfam" id="TIGR01842">
    <property type="entry name" value="type_I_sec_PrtD"/>
    <property type="match status" value="1"/>
</dbReference>
<dbReference type="Gene3D" id="3.40.50.300">
    <property type="entry name" value="P-loop containing nucleotide triphosphate hydrolases"/>
    <property type="match status" value="1"/>
</dbReference>
<dbReference type="AlphaFoldDB" id="A0A420WA33"/>
<feature type="transmembrane region" description="Helical" evidence="10">
    <location>
        <begin position="125"/>
        <end position="147"/>
    </location>
</feature>
<dbReference type="OrthoDB" id="5288404at2"/>
<evidence type="ECO:0000256" key="6">
    <source>
        <dbReference type="ARBA" id="ARBA00022840"/>
    </source>
</evidence>
<dbReference type="InterPro" id="IPR027417">
    <property type="entry name" value="P-loop_NTPase"/>
</dbReference>
<evidence type="ECO:0000259" key="11">
    <source>
        <dbReference type="PROSITE" id="PS50893"/>
    </source>
</evidence>
<evidence type="ECO:0000313" key="13">
    <source>
        <dbReference type="EMBL" id="RKQ67854.1"/>
    </source>
</evidence>
<keyword evidence="4 10" id="KW-0812">Transmembrane</keyword>
<evidence type="ECO:0000256" key="9">
    <source>
        <dbReference type="SAM" id="MobiDB-lite"/>
    </source>
</evidence>
<dbReference type="InterPro" id="IPR011527">
    <property type="entry name" value="ABC1_TM_dom"/>
</dbReference>
<gene>
    <name evidence="13" type="ORF">BCL74_3515</name>
</gene>
<dbReference type="EMBL" id="RBIG01000005">
    <property type="protein sequence ID" value="RKQ67854.1"/>
    <property type="molecule type" value="Genomic_DNA"/>
</dbReference>
<dbReference type="FunFam" id="3.40.50.300:FF:001444">
    <property type="entry name" value="ABC transporter ATP-binding protein"/>
    <property type="match status" value="1"/>
</dbReference>
<dbReference type="Gene3D" id="1.20.1560.10">
    <property type="entry name" value="ABC transporter type 1, transmembrane domain"/>
    <property type="match status" value="1"/>
</dbReference>
<dbReference type="GO" id="GO:0005886">
    <property type="term" value="C:plasma membrane"/>
    <property type="evidence" value="ECO:0007669"/>
    <property type="project" value="UniProtKB-SubCell"/>
</dbReference>
<name>A0A420WA33_9PROT</name>
<dbReference type="Pfam" id="PF00005">
    <property type="entry name" value="ABC_tran"/>
    <property type="match status" value="1"/>
</dbReference>
<dbReference type="PROSITE" id="PS00211">
    <property type="entry name" value="ABC_TRANSPORTER_1"/>
    <property type="match status" value="1"/>
</dbReference>
<evidence type="ECO:0000256" key="3">
    <source>
        <dbReference type="ARBA" id="ARBA00022475"/>
    </source>
</evidence>
<dbReference type="PANTHER" id="PTHR24221:SF248">
    <property type="entry name" value="ABC TRANSPORTER TRANSMEMBRANE REGION"/>
    <property type="match status" value="1"/>
</dbReference>
<evidence type="ECO:0000256" key="8">
    <source>
        <dbReference type="ARBA" id="ARBA00023136"/>
    </source>
</evidence>
<dbReference type="CDD" id="cd18586">
    <property type="entry name" value="ABC_6TM_PrtD_like"/>
    <property type="match status" value="1"/>
</dbReference>
<evidence type="ECO:0000256" key="4">
    <source>
        <dbReference type="ARBA" id="ARBA00022692"/>
    </source>
</evidence>
<keyword evidence="7 10" id="KW-1133">Transmembrane helix</keyword>
<dbReference type="GO" id="GO:0030256">
    <property type="term" value="C:type I protein secretion system complex"/>
    <property type="evidence" value="ECO:0007669"/>
    <property type="project" value="InterPro"/>
</dbReference>
<dbReference type="SUPFAM" id="SSF52540">
    <property type="entry name" value="P-loop containing nucleoside triphosphate hydrolases"/>
    <property type="match status" value="1"/>
</dbReference>
<feature type="domain" description="ABC transporter" evidence="11">
    <location>
        <begin position="328"/>
        <end position="562"/>
    </location>
</feature>
<protein>
    <submittedName>
        <fullName evidence="13">ATP-binding cassette subfamily C protein/ATP-binding cassette subfamily C protein EexD</fullName>
    </submittedName>
</protein>
<evidence type="ECO:0000259" key="12">
    <source>
        <dbReference type="PROSITE" id="PS50929"/>
    </source>
</evidence>
<dbReference type="GO" id="GO:0030253">
    <property type="term" value="P:protein secretion by the type I secretion system"/>
    <property type="evidence" value="ECO:0007669"/>
    <property type="project" value="InterPro"/>
</dbReference>
<dbReference type="GO" id="GO:0005524">
    <property type="term" value="F:ATP binding"/>
    <property type="evidence" value="ECO:0007669"/>
    <property type="project" value="UniProtKB-KW"/>
</dbReference>